<name>A0ABV8EKP9_9BACT</name>
<reference evidence="2" key="1">
    <citation type="journal article" date="2019" name="Int. J. Syst. Evol. Microbiol.">
        <title>The Global Catalogue of Microorganisms (GCM) 10K type strain sequencing project: providing services to taxonomists for standard genome sequencing and annotation.</title>
        <authorList>
            <consortium name="The Broad Institute Genomics Platform"/>
            <consortium name="The Broad Institute Genome Sequencing Center for Infectious Disease"/>
            <person name="Wu L."/>
            <person name="Ma J."/>
        </authorList>
    </citation>
    <scope>NUCLEOTIDE SEQUENCE [LARGE SCALE GENOMIC DNA]</scope>
    <source>
        <strain evidence="2">CECT 8551</strain>
    </source>
</reference>
<accession>A0ABV8EKP9</accession>
<dbReference type="RefSeq" id="WP_241296569.1">
    <property type="nucleotide sequence ID" value="NZ_JAKZGR010000015.1"/>
</dbReference>
<evidence type="ECO:0000313" key="2">
    <source>
        <dbReference type="Proteomes" id="UP001595766"/>
    </source>
</evidence>
<protein>
    <submittedName>
        <fullName evidence="1">Uncharacterized protein</fullName>
    </submittedName>
</protein>
<comment type="caution">
    <text evidence="1">The sequence shown here is derived from an EMBL/GenBank/DDBJ whole genome shotgun (WGS) entry which is preliminary data.</text>
</comment>
<proteinExistence type="predicted"/>
<gene>
    <name evidence="1" type="ORF">ACFOUP_09455</name>
</gene>
<sequence length="99" mass="11545">MKKKTDFKLIEGEFSGKEAKEILNQLFSDKINFHVKKSFNSSIKYGTKDLQSEDRIKFLKEEVNEINSFFEADDYSDQTYLIEAKVIVKPLSESSDKDH</sequence>
<keyword evidence="2" id="KW-1185">Reference proteome</keyword>
<evidence type="ECO:0000313" key="1">
    <source>
        <dbReference type="EMBL" id="MFC3976599.1"/>
    </source>
</evidence>
<organism evidence="1 2">
    <name type="scientific">Belliella kenyensis</name>
    <dbReference type="NCBI Taxonomy" id="1472724"/>
    <lineage>
        <taxon>Bacteria</taxon>
        <taxon>Pseudomonadati</taxon>
        <taxon>Bacteroidota</taxon>
        <taxon>Cytophagia</taxon>
        <taxon>Cytophagales</taxon>
        <taxon>Cyclobacteriaceae</taxon>
        <taxon>Belliella</taxon>
    </lineage>
</organism>
<dbReference type="Proteomes" id="UP001595766">
    <property type="component" value="Unassembled WGS sequence"/>
</dbReference>
<dbReference type="EMBL" id="JBHSAV010000043">
    <property type="protein sequence ID" value="MFC3976599.1"/>
    <property type="molecule type" value="Genomic_DNA"/>
</dbReference>